<dbReference type="SUPFAM" id="SSF46785">
    <property type="entry name" value="Winged helix' DNA-binding domain"/>
    <property type="match status" value="1"/>
</dbReference>
<dbReference type="InterPro" id="IPR011008">
    <property type="entry name" value="Dimeric_a/b-barrel"/>
</dbReference>
<keyword evidence="6" id="KW-1185">Reference proteome</keyword>
<dbReference type="GO" id="GO:0043565">
    <property type="term" value="F:sequence-specific DNA binding"/>
    <property type="evidence" value="ECO:0007669"/>
    <property type="project" value="InterPro"/>
</dbReference>
<evidence type="ECO:0000313" key="5">
    <source>
        <dbReference type="EMBL" id="AEJ20019.1"/>
    </source>
</evidence>
<evidence type="ECO:0000256" key="3">
    <source>
        <dbReference type="ARBA" id="ARBA00023163"/>
    </source>
</evidence>
<dbReference type="PANTHER" id="PTHR30154">
    <property type="entry name" value="LEUCINE-RESPONSIVE REGULATORY PROTEIN"/>
    <property type="match status" value="1"/>
</dbReference>
<dbReference type="OrthoDB" id="529868at2"/>
<dbReference type="EMBL" id="CP002868">
    <property type="protein sequence ID" value="AEJ20019.1"/>
    <property type="molecule type" value="Genomic_DNA"/>
</dbReference>
<dbReference type="AlphaFoldDB" id="F8F400"/>
<evidence type="ECO:0000259" key="4">
    <source>
        <dbReference type="PROSITE" id="PS50956"/>
    </source>
</evidence>
<sequence length="144" mass="16091">MELDATDWNIISILQAGYENNNTIARKLGLSEGTIRARIKRLREANVMQIRALINPEVLDNKQLALIAMRVAESRLLETKAEEVARLPNVLSVSIASGRYDLIAEVLVDSNRGLVRFLTEELSGVEGVISSESFLMLKSYNKFV</sequence>
<gene>
    <name evidence="5" type="ordered locus">Spica_1886</name>
</gene>
<dbReference type="SUPFAM" id="SSF54909">
    <property type="entry name" value="Dimeric alpha+beta barrel"/>
    <property type="match status" value="1"/>
</dbReference>
<dbReference type="STRING" id="744872.Spica_1886"/>
<dbReference type="InterPro" id="IPR036388">
    <property type="entry name" value="WH-like_DNA-bd_sf"/>
</dbReference>
<dbReference type="Gene3D" id="3.30.70.920">
    <property type="match status" value="1"/>
</dbReference>
<dbReference type="GO" id="GO:0043200">
    <property type="term" value="P:response to amino acid"/>
    <property type="evidence" value="ECO:0007669"/>
    <property type="project" value="TreeGrafter"/>
</dbReference>
<dbReference type="PRINTS" id="PR00033">
    <property type="entry name" value="HTHASNC"/>
</dbReference>
<dbReference type="InterPro" id="IPR019888">
    <property type="entry name" value="Tscrpt_reg_AsnC-like"/>
</dbReference>
<keyword evidence="1" id="KW-0805">Transcription regulation</keyword>
<dbReference type="Pfam" id="PF01037">
    <property type="entry name" value="AsnC_trans_reg"/>
    <property type="match status" value="1"/>
</dbReference>
<dbReference type="PANTHER" id="PTHR30154:SF34">
    <property type="entry name" value="TRANSCRIPTIONAL REGULATOR AZLB"/>
    <property type="match status" value="1"/>
</dbReference>
<dbReference type="InterPro" id="IPR000485">
    <property type="entry name" value="AsnC-type_HTH_dom"/>
</dbReference>
<dbReference type="PROSITE" id="PS50956">
    <property type="entry name" value="HTH_ASNC_2"/>
    <property type="match status" value="1"/>
</dbReference>
<dbReference type="InterPro" id="IPR019887">
    <property type="entry name" value="Tscrpt_reg_AsnC/Lrp_C"/>
</dbReference>
<proteinExistence type="predicted"/>
<dbReference type="RefSeq" id="WP_013969310.1">
    <property type="nucleotide sequence ID" value="NC_015732.1"/>
</dbReference>
<dbReference type="Gene3D" id="1.10.10.10">
    <property type="entry name" value="Winged helix-like DNA-binding domain superfamily/Winged helix DNA-binding domain"/>
    <property type="match status" value="1"/>
</dbReference>
<keyword evidence="3" id="KW-0804">Transcription</keyword>
<accession>F8F400</accession>
<evidence type="ECO:0000313" key="6">
    <source>
        <dbReference type="Proteomes" id="UP000000503"/>
    </source>
</evidence>
<evidence type="ECO:0000256" key="1">
    <source>
        <dbReference type="ARBA" id="ARBA00023015"/>
    </source>
</evidence>
<dbReference type="KEGG" id="scd:Spica_1886"/>
<dbReference type="GO" id="GO:0005829">
    <property type="term" value="C:cytosol"/>
    <property type="evidence" value="ECO:0007669"/>
    <property type="project" value="TreeGrafter"/>
</dbReference>
<protein>
    <submittedName>
        <fullName evidence="5">Transcriptional regulator, AsnC family</fullName>
    </submittedName>
</protein>
<dbReference type="Proteomes" id="UP000000503">
    <property type="component" value="Chromosome"/>
</dbReference>
<dbReference type="HOGENOM" id="CLU_091233_5_2_12"/>
<dbReference type="eggNOG" id="COG1522">
    <property type="taxonomic scope" value="Bacteria"/>
</dbReference>
<dbReference type="SMART" id="SM00344">
    <property type="entry name" value="HTH_ASNC"/>
    <property type="match status" value="1"/>
</dbReference>
<name>F8F400_GRAC1</name>
<evidence type="ECO:0000256" key="2">
    <source>
        <dbReference type="ARBA" id="ARBA00023125"/>
    </source>
</evidence>
<keyword evidence="2" id="KW-0238">DNA-binding</keyword>
<dbReference type="Pfam" id="PF13404">
    <property type="entry name" value="HTH_AsnC-type"/>
    <property type="match status" value="1"/>
</dbReference>
<feature type="domain" description="HTH asnC-type" evidence="4">
    <location>
        <begin position="3"/>
        <end position="63"/>
    </location>
</feature>
<organism evidence="5 6">
    <name type="scientific">Gracilinema caldarium (strain ATCC 51460 / DSM 7334 / H1)</name>
    <name type="common">Treponema caldarium</name>
    <dbReference type="NCBI Taxonomy" id="744872"/>
    <lineage>
        <taxon>Bacteria</taxon>
        <taxon>Pseudomonadati</taxon>
        <taxon>Spirochaetota</taxon>
        <taxon>Spirochaetia</taxon>
        <taxon>Spirochaetales</taxon>
        <taxon>Breznakiellaceae</taxon>
        <taxon>Gracilinema</taxon>
    </lineage>
</organism>
<reference evidence="6" key="1">
    <citation type="journal article" date="2013" name="Stand. Genomic Sci.">
        <title>Genome sequence of the thermophilic fresh-water bacterium Spirochaeta caldaria type strain (H1(T)), reclassification of Spirochaeta caldaria, Spirochaeta stenostrepta, and Spirochaeta zuelzerae in the genus Treponema as Treponema caldaria comb. nov., Treponema stenostrepta comb. nov., and Treponema zuelzerae comb. nov., and emendation of the genus Treponema.</title>
        <authorList>
            <person name="Abt B."/>
            <person name="Goker M."/>
            <person name="Scheuner C."/>
            <person name="Han C."/>
            <person name="Lu M."/>
            <person name="Misra M."/>
            <person name="Lapidus A."/>
            <person name="Nolan M."/>
            <person name="Lucas S."/>
            <person name="Hammon N."/>
            <person name="Deshpande S."/>
            <person name="Cheng J.F."/>
            <person name="Tapia R."/>
            <person name="Goodwin L.A."/>
            <person name="Pitluck S."/>
            <person name="Liolios K."/>
            <person name="Pagani I."/>
            <person name="Ivanova N."/>
            <person name="Mavromatis K."/>
            <person name="Mikhailova N."/>
            <person name="Huntemann M."/>
            <person name="Pati A."/>
            <person name="Chen A."/>
            <person name="Palaniappan K."/>
            <person name="Land M."/>
            <person name="Hauser L."/>
            <person name="Jeffries C.D."/>
            <person name="Rohde M."/>
            <person name="Spring S."/>
            <person name="Gronow S."/>
            <person name="Detter J.C."/>
            <person name="Bristow J."/>
            <person name="Eisen J.A."/>
            <person name="Markowitz V."/>
            <person name="Hugenholtz P."/>
            <person name="Kyrpides N.C."/>
            <person name="Woyke T."/>
            <person name="Klenk H.P."/>
        </authorList>
    </citation>
    <scope>NUCLEOTIDE SEQUENCE</scope>
    <source>
        <strain evidence="6">ATCC 51460 / DSM 7334 / H1</strain>
    </source>
</reference>
<dbReference type="InterPro" id="IPR036390">
    <property type="entry name" value="WH_DNA-bd_sf"/>
</dbReference>